<gene>
    <name evidence="14" type="ORF">SLEP1_g3420</name>
</gene>
<evidence type="ECO:0000256" key="12">
    <source>
        <dbReference type="ARBA" id="ARBA00048679"/>
    </source>
</evidence>
<comment type="catalytic activity">
    <reaction evidence="12">
        <text>L-seryl-[protein] + ATP = O-phospho-L-seryl-[protein] + ADP + H(+)</text>
        <dbReference type="Rhea" id="RHEA:17989"/>
        <dbReference type="Rhea" id="RHEA-COMP:9863"/>
        <dbReference type="Rhea" id="RHEA-COMP:11604"/>
        <dbReference type="ChEBI" id="CHEBI:15378"/>
        <dbReference type="ChEBI" id="CHEBI:29999"/>
        <dbReference type="ChEBI" id="CHEBI:30616"/>
        <dbReference type="ChEBI" id="CHEBI:83421"/>
        <dbReference type="ChEBI" id="CHEBI:456216"/>
        <dbReference type="EC" id="2.7.11.1"/>
    </reaction>
</comment>
<dbReference type="SUPFAM" id="SSF56112">
    <property type="entry name" value="Protein kinase-like (PK-like)"/>
    <property type="match status" value="1"/>
</dbReference>
<dbReference type="PANTHER" id="PTHR47984">
    <property type="entry name" value="OS01G0323000 PROTEIN"/>
    <property type="match status" value="1"/>
</dbReference>
<evidence type="ECO:0000256" key="10">
    <source>
        <dbReference type="ARBA" id="ARBA00023136"/>
    </source>
</evidence>
<comment type="subcellular location">
    <subcellularLocation>
        <location evidence="1">Membrane</location>
        <topology evidence="1">Single-pass membrane protein</topology>
    </subcellularLocation>
</comment>
<dbReference type="GO" id="GO:0004674">
    <property type="term" value="F:protein serine/threonine kinase activity"/>
    <property type="evidence" value="ECO:0007669"/>
    <property type="project" value="UniProtKB-EC"/>
</dbReference>
<organism evidence="14 15">
    <name type="scientific">Rubroshorea leprosula</name>
    <dbReference type="NCBI Taxonomy" id="152421"/>
    <lineage>
        <taxon>Eukaryota</taxon>
        <taxon>Viridiplantae</taxon>
        <taxon>Streptophyta</taxon>
        <taxon>Embryophyta</taxon>
        <taxon>Tracheophyta</taxon>
        <taxon>Spermatophyta</taxon>
        <taxon>Magnoliopsida</taxon>
        <taxon>eudicotyledons</taxon>
        <taxon>Gunneridae</taxon>
        <taxon>Pentapetalae</taxon>
        <taxon>rosids</taxon>
        <taxon>malvids</taxon>
        <taxon>Malvales</taxon>
        <taxon>Dipterocarpaceae</taxon>
        <taxon>Rubroshorea</taxon>
    </lineage>
</organism>
<evidence type="ECO:0000313" key="14">
    <source>
        <dbReference type="EMBL" id="GKU89256.1"/>
    </source>
</evidence>
<evidence type="ECO:0000256" key="5">
    <source>
        <dbReference type="ARBA" id="ARBA00022692"/>
    </source>
</evidence>
<comment type="catalytic activity">
    <reaction evidence="11">
        <text>L-threonyl-[protein] + ATP = O-phospho-L-threonyl-[protein] + ADP + H(+)</text>
        <dbReference type="Rhea" id="RHEA:46608"/>
        <dbReference type="Rhea" id="RHEA-COMP:11060"/>
        <dbReference type="Rhea" id="RHEA-COMP:11605"/>
        <dbReference type="ChEBI" id="CHEBI:15378"/>
        <dbReference type="ChEBI" id="CHEBI:30013"/>
        <dbReference type="ChEBI" id="CHEBI:30616"/>
        <dbReference type="ChEBI" id="CHEBI:61977"/>
        <dbReference type="ChEBI" id="CHEBI:456216"/>
        <dbReference type="EC" id="2.7.11.1"/>
    </reaction>
</comment>
<evidence type="ECO:0000256" key="3">
    <source>
        <dbReference type="ARBA" id="ARBA00022553"/>
    </source>
</evidence>
<keyword evidence="3" id="KW-0597">Phosphoprotein</keyword>
<keyword evidence="9 13" id="KW-1133">Transmembrane helix</keyword>
<keyword evidence="7" id="KW-0418">Kinase</keyword>
<evidence type="ECO:0000256" key="7">
    <source>
        <dbReference type="ARBA" id="ARBA00022777"/>
    </source>
</evidence>
<evidence type="ECO:0000256" key="9">
    <source>
        <dbReference type="ARBA" id="ARBA00022989"/>
    </source>
</evidence>
<dbReference type="PANTHER" id="PTHR47984:SF15">
    <property type="entry name" value="PROTEIN KINASE DOMAIN-CONTAINING PROTEIN"/>
    <property type="match status" value="1"/>
</dbReference>
<reference evidence="14 15" key="1">
    <citation type="journal article" date="2021" name="Commun. Biol.">
        <title>The genome of Shorea leprosula (Dipterocarpaceae) highlights the ecological relevance of drought in aseasonal tropical rainforests.</title>
        <authorList>
            <person name="Ng K.K.S."/>
            <person name="Kobayashi M.J."/>
            <person name="Fawcett J.A."/>
            <person name="Hatakeyama M."/>
            <person name="Paape T."/>
            <person name="Ng C.H."/>
            <person name="Ang C.C."/>
            <person name="Tnah L.H."/>
            <person name="Lee C.T."/>
            <person name="Nishiyama T."/>
            <person name="Sese J."/>
            <person name="O'Brien M.J."/>
            <person name="Copetti D."/>
            <person name="Mohd Noor M.I."/>
            <person name="Ong R.C."/>
            <person name="Putra M."/>
            <person name="Sireger I.Z."/>
            <person name="Indrioko S."/>
            <person name="Kosugi Y."/>
            <person name="Izuno A."/>
            <person name="Isagi Y."/>
            <person name="Lee S.L."/>
            <person name="Shimizu K.K."/>
        </authorList>
    </citation>
    <scope>NUCLEOTIDE SEQUENCE [LARGE SCALE GENOMIC DNA]</scope>
    <source>
        <strain evidence="14">214</strain>
    </source>
</reference>
<keyword evidence="8" id="KW-0067">ATP-binding</keyword>
<evidence type="ECO:0000256" key="11">
    <source>
        <dbReference type="ARBA" id="ARBA00047899"/>
    </source>
</evidence>
<keyword evidence="15" id="KW-1185">Reference proteome</keyword>
<keyword evidence="6" id="KW-0547">Nucleotide-binding</keyword>
<keyword evidence="10 13" id="KW-0472">Membrane</keyword>
<dbReference type="AlphaFoldDB" id="A0AAV5HUX2"/>
<evidence type="ECO:0000256" key="8">
    <source>
        <dbReference type="ARBA" id="ARBA00022840"/>
    </source>
</evidence>
<evidence type="ECO:0000256" key="13">
    <source>
        <dbReference type="SAM" id="Phobius"/>
    </source>
</evidence>
<keyword evidence="5 13" id="KW-0812">Transmembrane</keyword>
<protein>
    <recommendedName>
        <fullName evidence="2">non-specific serine/threonine protein kinase</fullName>
        <ecNumber evidence="2">2.7.11.1</ecNumber>
    </recommendedName>
</protein>
<evidence type="ECO:0000256" key="4">
    <source>
        <dbReference type="ARBA" id="ARBA00022679"/>
    </source>
</evidence>
<evidence type="ECO:0000256" key="6">
    <source>
        <dbReference type="ARBA" id="ARBA00022741"/>
    </source>
</evidence>
<dbReference type="GO" id="GO:0005524">
    <property type="term" value="F:ATP binding"/>
    <property type="evidence" value="ECO:0007669"/>
    <property type="project" value="UniProtKB-KW"/>
</dbReference>
<accession>A0AAV5HUX2</accession>
<feature type="transmembrane region" description="Helical" evidence="13">
    <location>
        <begin position="21"/>
        <end position="48"/>
    </location>
</feature>
<dbReference type="EC" id="2.7.11.1" evidence="2"/>
<dbReference type="InterPro" id="IPR011009">
    <property type="entry name" value="Kinase-like_dom_sf"/>
</dbReference>
<name>A0AAV5HUX2_9ROSI</name>
<evidence type="ECO:0000256" key="2">
    <source>
        <dbReference type="ARBA" id="ARBA00012513"/>
    </source>
</evidence>
<dbReference type="EMBL" id="BPVZ01000003">
    <property type="protein sequence ID" value="GKU89256.1"/>
    <property type="molecule type" value="Genomic_DNA"/>
</dbReference>
<keyword evidence="4" id="KW-0808">Transferase</keyword>
<evidence type="ECO:0000256" key="1">
    <source>
        <dbReference type="ARBA" id="ARBA00004167"/>
    </source>
</evidence>
<dbReference type="Gene3D" id="3.30.200.20">
    <property type="entry name" value="Phosphorylase Kinase, domain 1"/>
    <property type="match status" value="1"/>
</dbReference>
<proteinExistence type="predicted"/>
<dbReference type="InterPro" id="IPR052232">
    <property type="entry name" value="RLK_Ser/Thr-Kinase"/>
</dbReference>
<dbReference type="GO" id="GO:0016020">
    <property type="term" value="C:membrane"/>
    <property type="evidence" value="ECO:0007669"/>
    <property type="project" value="UniProtKB-SubCell"/>
</dbReference>
<evidence type="ECO:0000313" key="15">
    <source>
        <dbReference type="Proteomes" id="UP001054252"/>
    </source>
</evidence>
<comment type="caution">
    <text evidence="14">The sequence shown here is derived from an EMBL/GenBank/DDBJ whole genome shotgun (WGS) entry which is preliminary data.</text>
</comment>
<dbReference type="Proteomes" id="UP001054252">
    <property type="component" value="Unassembled WGS sequence"/>
</dbReference>
<sequence>MSPDLPSLRQKLLRQTNFFGLRLWVLIVAPLALAILVLLFLLCLYHVYCRPRKSYSPHYRLPNSILATSNCPSGSSTSSLRRLLPLEIEAVMQGNQLVSDRWSSSSSRIQKLVGELESGGRWSSASVEAWRGYMFTIKDIELATNCFSEKNVIGKRENGVVYGGILLDRRRIAVKRLIYKKYPLLF</sequence>